<accession>A0A839E628</accession>
<protein>
    <submittedName>
        <fullName evidence="5">Glycosyltransferase involved in cell wall biosynthesis</fullName>
    </submittedName>
</protein>
<dbReference type="AlphaFoldDB" id="A0A839E628"/>
<keyword evidence="2 5" id="KW-0808">Transferase</keyword>
<feature type="domain" description="Glycosyl transferase family 1" evidence="3">
    <location>
        <begin position="211"/>
        <end position="372"/>
    </location>
</feature>
<feature type="domain" description="Glycosyltransferase subfamily 4-like N-terminal" evidence="4">
    <location>
        <begin position="24"/>
        <end position="201"/>
    </location>
</feature>
<dbReference type="GO" id="GO:0016757">
    <property type="term" value="F:glycosyltransferase activity"/>
    <property type="evidence" value="ECO:0007669"/>
    <property type="project" value="UniProtKB-KW"/>
</dbReference>
<comment type="caution">
    <text evidence="5">The sequence shown here is derived from an EMBL/GenBank/DDBJ whole genome shotgun (WGS) entry which is preliminary data.</text>
</comment>
<dbReference type="Pfam" id="PF00534">
    <property type="entry name" value="Glycos_transf_1"/>
    <property type="match status" value="1"/>
</dbReference>
<organism evidence="5 6">
    <name type="scientific">Halosaccharopolyspora lacisalsi</name>
    <dbReference type="NCBI Taxonomy" id="1000566"/>
    <lineage>
        <taxon>Bacteria</taxon>
        <taxon>Bacillati</taxon>
        <taxon>Actinomycetota</taxon>
        <taxon>Actinomycetes</taxon>
        <taxon>Pseudonocardiales</taxon>
        <taxon>Pseudonocardiaceae</taxon>
        <taxon>Halosaccharopolyspora</taxon>
    </lineage>
</organism>
<evidence type="ECO:0000256" key="1">
    <source>
        <dbReference type="ARBA" id="ARBA00022676"/>
    </source>
</evidence>
<evidence type="ECO:0000313" key="6">
    <source>
        <dbReference type="Proteomes" id="UP000569329"/>
    </source>
</evidence>
<keyword evidence="6" id="KW-1185">Reference proteome</keyword>
<dbReference type="PANTHER" id="PTHR45947:SF3">
    <property type="entry name" value="SULFOQUINOVOSYL TRANSFERASE SQD2"/>
    <property type="match status" value="1"/>
</dbReference>
<dbReference type="PANTHER" id="PTHR45947">
    <property type="entry name" value="SULFOQUINOVOSYL TRANSFERASE SQD2"/>
    <property type="match status" value="1"/>
</dbReference>
<evidence type="ECO:0000313" key="5">
    <source>
        <dbReference type="EMBL" id="MBA8826781.1"/>
    </source>
</evidence>
<dbReference type="EMBL" id="JACGWZ010000006">
    <property type="protein sequence ID" value="MBA8826781.1"/>
    <property type="molecule type" value="Genomic_DNA"/>
</dbReference>
<sequence length="411" mass="45628">MTSQPLLRRPLRIVVGAVTYPPDVNGAANFGHRLATGLAARGHEVHVICHSTDTRSSTVVEDGVTVHRVGSFATPFHPTIRISEPWRASAAAKRLLTEVQPDVVHVQSHFFITRGLINVARRQGIPLVATNHFMPENIFGYLRIPGFLQTVASRALWRHLVRYYGKAHMVTAPTPRAVQLLRDNGFANNAEPISCGIDVDRYRRRAVAFRRYNPAPNTRTVLFVGRVDEEKHIDDLLQAMSLLRTRTRTRLEVVGDGSQREHFEHMAAELGIADRVHFTGLVDDEELLDCYARADLFCMPSVAELQSLATMEAMSARTPVVLANAMALPHLVKPGHNGWLYPPRDVHALARAIDEVVEDRSTIDRMGAAGEQLVSQHDIDAVLGRFESLYTEVIDSADSGRPVEFHSGIAS</sequence>
<gene>
    <name evidence="5" type="ORF">FHX42_004160</name>
</gene>
<dbReference type="Gene3D" id="3.40.50.2000">
    <property type="entry name" value="Glycogen Phosphorylase B"/>
    <property type="match status" value="2"/>
</dbReference>
<dbReference type="InterPro" id="IPR001296">
    <property type="entry name" value="Glyco_trans_1"/>
</dbReference>
<dbReference type="InterPro" id="IPR050194">
    <property type="entry name" value="Glycosyltransferase_grp1"/>
</dbReference>
<dbReference type="Proteomes" id="UP000569329">
    <property type="component" value="Unassembled WGS sequence"/>
</dbReference>
<evidence type="ECO:0000259" key="4">
    <source>
        <dbReference type="Pfam" id="PF13439"/>
    </source>
</evidence>
<dbReference type="GO" id="GO:1901137">
    <property type="term" value="P:carbohydrate derivative biosynthetic process"/>
    <property type="evidence" value="ECO:0007669"/>
    <property type="project" value="UniProtKB-ARBA"/>
</dbReference>
<evidence type="ECO:0000256" key="2">
    <source>
        <dbReference type="ARBA" id="ARBA00022679"/>
    </source>
</evidence>
<evidence type="ECO:0000259" key="3">
    <source>
        <dbReference type="Pfam" id="PF00534"/>
    </source>
</evidence>
<name>A0A839E628_9PSEU</name>
<dbReference type="SUPFAM" id="SSF53756">
    <property type="entry name" value="UDP-Glycosyltransferase/glycogen phosphorylase"/>
    <property type="match status" value="1"/>
</dbReference>
<dbReference type="InterPro" id="IPR028098">
    <property type="entry name" value="Glyco_trans_4-like_N"/>
</dbReference>
<proteinExistence type="predicted"/>
<reference evidence="5 6" key="1">
    <citation type="submission" date="2020-07" db="EMBL/GenBank/DDBJ databases">
        <title>Sequencing the genomes of 1000 actinobacteria strains.</title>
        <authorList>
            <person name="Klenk H.-P."/>
        </authorList>
    </citation>
    <scope>NUCLEOTIDE SEQUENCE [LARGE SCALE GENOMIC DNA]</scope>
    <source>
        <strain evidence="5 6">DSM 45975</strain>
    </source>
</reference>
<keyword evidence="1" id="KW-0328">Glycosyltransferase</keyword>
<dbReference type="Pfam" id="PF13439">
    <property type="entry name" value="Glyco_transf_4"/>
    <property type="match status" value="1"/>
</dbReference>